<dbReference type="EMBL" id="LGGP01000393">
    <property type="protein sequence ID" value="KUK78284.1"/>
    <property type="molecule type" value="Genomic_DNA"/>
</dbReference>
<feature type="domain" description="Organic solvent tolerance-like N-terminal" evidence="1">
    <location>
        <begin position="27"/>
        <end position="127"/>
    </location>
</feature>
<reference evidence="3" key="1">
    <citation type="journal article" date="2015" name="MBio">
        <title>Genome-Resolved Metagenomic Analysis Reveals Roles for Candidate Phyla and Other Microbial Community Members in Biogeochemical Transformations in Oil Reservoirs.</title>
        <authorList>
            <person name="Hu P."/>
            <person name="Tom L."/>
            <person name="Singh A."/>
            <person name="Thomas B.C."/>
            <person name="Baker B.J."/>
            <person name="Piceno Y.M."/>
            <person name="Andersen G.L."/>
            <person name="Banfield J.F."/>
        </authorList>
    </citation>
    <scope>NUCLEOTIDE SEQUENCE [LARGE SCALE GENOMIC DNA]</scope>
</reference>
<evidence type="ECO:0000313" key="3">
    <source>
        <dbReference type="Proteomes" id="UP000054092"/>
    </source>
</evidence>
<comment type="caution">
    <text evidence="2">The sequence shown here is derived from an EMBL/GenBank/DDBJ whole genome shotgun (WGS) entry which is preliminary data.</text>
</comment>
<dbReference type="InterPro" id="IPR005653">
    <property type="entry name" value="OstA-like_N"/>
</dbReference>
<proteinExistence type="predicted"/>
<sequence length="221" mass="24754">MKRKSIIITGLILVSLAATIFASTVRIKGDTVLGSLRKDVFTFIGNVSINKDGDIYVETPLATATKGTTDWESFVTEGETFVKFQTGEATASSLDYNLDKSTGILVGNVEAMIYSKEEDGKNINIYRTEILNFDQKSEYYEGFAKETEEATPELIFIDYKGDLNVDTLYFEYFGDTGLLNLKGSVFVDDFKNSRKIWASELIYDTNDDSFEGKSVEIELVF</sequence>
<dbReference type="Pfam" id="PF03968">
    <property type="entry name" value="LptD_N"/>
    <property type="match status" value="1"/>
</dbReference>
<organism evidence="2 3">
    <name type="scientific">Mesotoga prima</name>
    <dbReference type="NCBI Taxonomy" id="1184387"/>
    <lineage>
        <taxon>Bacteria</taxon>
        <taxon>Thermotogati</taxon>
        <taxon>Thermotogota</taxon>
        <taxon>Thermotogae</taxon>
        <taxon>Kosmotogales</taxon>
        <taxon>Kosmotogaceae</taxon>
        <taxon>Mesotoga</taxon>
    </lineage>
</organism>
<dbReference type="Gene3D" id="2.60.450.10">
    <property type="entry name" value="Lipopolysaccharide (LPS) transport protein A like domain"/>
    <property type="match status" value="1"/>
</dbReference>
<dbReference type="PATRIC" id="fig|1184387.3.peg.206"/>
<dbReference type="Proteomes" id="UP000054092">
    <property type="component" value="Unassembled WGS sequence"/>
</dbReference>
<dbReference type="AlphaFoldDB" id="A0A101HK78"/>
<accession>A0A101HK78</accession>
<name>A0A101HK78_9BACT</name>
<evidence type="ECO:0000259" key="1">
    <source>
        <dbReference type="Pfam" id="PF03968"/>
    </source>
</evidence>
<protein>
    <recommendedName>
        <fullName evidence="1">Organic solvent tolerance-like N-terminal domain-containing protein</fullName>
    </recommendedName>
</protein>
<evidence type="ECO:0000313" key="2">
    <source>
        <dbReference type="EMBL" id="KUK78284.1"/>
    </source>
</evidence>
<gene>
    <name evidence="2" type="ORF">XD94_1777</name>
</gene>